<dbReference type="InterPro" id="IPR050964">
    <property type="entry name" value="Striated_Muscle_Regulatory"/>
</dbReference>
<reference evidence="6" key="2">
    <citation type="submission" date="2025-08" db="UniProtKB">
        <authorList>
            <consortium name="Ensembl"/>
        </authorList>
    </citation>
    <scope>IDENTIFICATION</scope>
</reference>
<dbReference type="CDD" id="cd00096">
    <property type="entry name" value="Ig"/>
    <property type="match status" value="1"/>
</dbReference>
<dbReference type="Proteomes" id="UP000265160">
    <property type="component" value="LG16"/>
</dbReference>
<proteinExistence type="predicted"/>
<evidence type="ECO:0000313" key="6">
    <source>
        <dbReference type="Ensembl" id="ENSMZEP00005024762.1"/>
    </source>
</evidence>
<dbReference type="GO" id="GO:0003007">
    <property type="term" value="P:heart morphogenesis"/>
    <property type="evidence" value="ECO:0007669"/>
    <property type="project" value="UniProtKB-ARBA"/>
</dbReference>
<dbReference type="InterPro" id="IPR013783">
    <property type="entry name" value="Ig-like_fold"/>
</dbReference>
<dbReference type="InterPro" id="IPR013098">
    <property type="entry name" value="Ig_I-set"/>
</dbReference>
<dbReference type="AlphaFoldDB" id="A0A3P9CRV9"/>
<evidence type="ECO:0000259" key="5">
    <source>
        <dbReference type="PROSITE" id="PS50853"/>
    </source>
</evidence>
<dbReference type="GeneTree" id="ENSGT01110000267173"/>
<dbReference type="Pfam" id="PF00041">
    <property type="entry name" value="fn3"/>
    <property type="match status" value="2"/>
</dbReference>
<dbReference type="FunFam" id="2.60.40.10:FF:000012">
    <property type="entry name" value="titin isoform X1"/>
    <property type="match status" value="1"/>
</dbReference>
<dbReference type="PROSITE" id="PS50835">
    <property type="entry name" value="IG_LIKE"/>
    <property type="match status" value="3"/>
</dbReference>
<dbReference type="SMART" id="SM00060">
    <property type="entry name" value="FN3"/>
    <property type="match status" value="2"/>
</dbReference>
<feature type="domain" description="Fibronectin type-III" evidence="5">
    <location>
        <begin position="490"/>
        <end position="585"/>
    </location>
</feature>
<sequence>YSPKITVLFLTNGYSLTALFLKDISVEKGKPLTLECTYTGTPMITVSWYKDGQQIFASYKYNITTTESSCILECLSTDDKEAAGKYCCQTYYMCSCPKACRSDLIYSVSLCFLAFAHTEPPYFTESLEPMEVTAGDAVCLKCQVAGTPEIKVSWFKADGKVRSSPTCKLEYTKGVACLKLSKATKSDIGEYTCKAENRIGSASSSCRLNVQGKTYLQQTEGQPVRFECRVAGSLPIEVSWLKDGKPLSQGEEFSMLYDDNTAVLQINNSEMRHSGEYTCVATNSVGSASLPPIVEVDVKLTEGIIVKAGTTIRLPAIMRGIPVPTAKWSIEGEEITSQGNIKIDTDNFSTILSINECTRNHTGTYLLTVSNPAGTKTVALNVTVLDVPAAPIGPVNILEVMPDSMTIEWRPPKDDGGSPITNYIVEKRESNKETWGGVSSGSLATQLRIARLQKGVEYVVRIRAENKMGIGAPLESKPTVAEHSFMPPSAPGKPQSYDTSEDAVTLGWTMPLTDGGSQITGYIIERRHKGGKWIRVNKTPCKDLRYRVLGLYEGSEYEFRVFAENIAGFSGPSPVSDPCKPCRPITVPSPPVNPKVKDYNIHLVSICILICIIASQHYKNNIMC</sequence>
<dbReference type="PANTHER" id="PTHR13817">
    <property type="entry name" value="TITIN"/>
    <property type="match status" value="1"/>
</dbReference>
<evidence type="ECO:0000259" key="4">
    <source>
        <dbReference type="PROSITE" id="PS50835"/>
    </source>
</evidence>
<dbReference type="FunFam" id="2.60.40.10:FF:000022">
    <property type="entry name" value="Cardiac titin"/>
    <property type="match status" value="1"/>
</dbReference>
<dbReference type="GO" id="GO:0031430">
    <property type="term" value="C:M band"/>
    <property type="evidence" value="ECO:0007669"/>
    <property type="project" value="TreeGrafter"/>
</dbReference>
<dbReference type="PROSITE" id="PS50853">
    <property type="entry name" value="FN3"/>
    <property type="match status" value="2"/>
</dbReference>
<evidence type="ECO:0000256" key="1">
    <source>
        <dbReference type="ARBA" id="ARBA00022737"/>
    </source>
</evidence>
<feature type="domain" description="Ig-like" evidence="4">
    <location>
        <begin position="121"/>
        <end position="209"/>
    </location>
</feature>
<keyword evidence="2" id="KW-0393">Immunoglobulin domain</keyword>
<reference evidence="6 7" key="1">
    <citation type="journal article" date="2014" name="Nature">
        <title>The genomic substrate for adaptive radiation in African cichlid fish.</title>
        <authorList>
            <person name="Brawand D."/>
            <person name="Wagner C.E."/>
            <person name="Li Y.I."/>
            <person name="Malinsky M."/>
            <person name="Keller I."/>
            <person name="Fan S."/>
            <person name="Simakov O."/>
            <person name="Ng A.Y."/>
            <person name="Lim Z.W."/>
            <person name="Bezault E."/>
            <person name="Turner-Maier J."/>
            <person name="Johnson J."/>
            <person name="Alcazar R."/>
            <person name="Noh H.J."/>
            <person name="Russell P."/>
            <person name="Aken B."/>
            <person name="Alfoldi J."/>
            <person name="Amemiya C."/>
            <person name="Azzouzi N."/>
            <person name="Baroiller J.F."/>
            <person name="Barloy-Hubler F."/>
            <person name="Berlin A."/>
            <person name="Bloomquist R."/>
            <person name="Carleton K.L."/>
            <person name="Conte M.A."/>
            <person name="D'Cotta H."/>
            <person name="Eshel O."/>
            <person name="Gaffney L."/>
            <person name="Galibert F."/>
            <person name="Gante H.F."/>
            <person name="Gnerre S."/>
            <person name="Greuter L."/>
            <person name="Guyon R."/>
            <person name="Haddad N.S."/>
            <person name="Haerty W."/>
            <person name="Harris R.M."/>
            <person name="Hofmann H.A."/>
            <person name="Hourlier T."/>
            <person name="Hulata G."/>
            <person name="Jaffe D.B."/>
            <person name="Lara M."/>
            <person name="Lee A.P."/>
            <person name="MacCallum I."/>
            <person name="Mwaiko S."/>
            <person name="Nikaido M."/>
            <person name="Nishihara H."/>
            <person name="Ozouf-Costaz C."/>
            <person name="Penman D.J."/>
            <person name="Przybylski D."/>
            <person name="Rakotomanga M."/>
            <person name="Renn S.C.P."/>
            <person name="Ribeiro F.J."/>
            <person name="Ron M."/>
            <person name="Salzburger W."/>
            <person name="Sanchez-Pulido L."/>
            <person name="Santos M.E."/>
            <person name="Searle S."/>
            <person name="Sharpe T."/>
            <person name="Swofford R."/>
            <person name="Tan F.J."/>
            <person name="Williams L."/>
            <person name="Young S."/>
            <person name="Yin S."/>
            <person name="Okada N."/>
            <person name="Kocher T.D."/>
            <person name="Miska E.A."/>
            <person name="Lander E.S."/>
            <person name="Venkatesh B."/>
            <person name="Fernald R.D."/>
            <person name="Meyer A."/>
            <person name="Ponting C.P."/>
            <person name="Streelman J.T."/>
            <person name="Lindblad-Toh K."/>
            <person name="Seehausen O."/>
            <person name="Di Palma F."/>
        </authorList>
    </citation>
    <scope>NUCLEOTIDE SEQUENCE</scope>
</reference>
<accession>A0A3P9CRV9</accession>
<dbReference type="GO" id="GO:0045214">
    <property type="term" value="P:sarcomere organization"/>
    <property type="evidence" value="ECO:0007669"/>
    <property type="project" value="TreeGrafter"/>
</dbReference>
<name>A0A3P9CRV9_9CICH</name>
<reference evidence="6" key="3">
    <citation type="submission" date="2025-09" db="UniProtKB">
        <authorList>
            <consortium name="Ensembl"/>
        </authorList>
    </citation>
    <scope>IDENTIFICATION</scope>
</reference>
<dbReference type="SMART" id="SM00409">
    <property type="entry name" value="IG"/>
    <property type="match status" value="4"/>
</dbReference>
<dbReference type="FunFam" id="2.60.40.10:FF:000034">
    <property type="entry name" value="Titin isoform A"/>
    <property type="match status" value="1"/>
</dbReference>
<dbReference type="SUPFAM" id="SSF48726">
    <property type="entry name" value="Immunoglobulin"/>
    <property type="match status" value="4"/>
</dbReference>
<keyword evidence="1" id="KW-0677">Repeat</keyword>
<dbReference type="InterPro" id="IPR003961">
    <property type="entry name" value="FN3_dom"/>
</dbReference>
<evidence type="ECO:0000256" key="3">
    <source>
        <dbReference type="SAM" id="MobiDB-lite"/>
    </source>
</evidence>
<feature type="domain" description="Fibronectin type-III" evidence="5">
    <location>
        <begin position="391"/>
        <end position="484"/>
    </location>
</feature>
<evidence type="ECO:0008006" key="8">
    <source>
        <dbReference type="Google" id="ProtNLM"/>
    </source>
</evidence>
<dbReference type="SMART" id="SM00408">
    <property type="entry name" value="IGc2"/>
    <property type="match status" value="4"/>
</dbReference>
<dbReference type="PRINTS" id="PR00014">
    <property type="entry name" value="FNTYPEIII"/>
</dbReference>
<feature type="domain" description="Ig-like" evidence="4">
    <location>
        <begin position="3"/>
        <end position="89"/>
    </location>
</feature>
<feature type="domain" description="Ig-like" evidence="4">
    <location>
        <begin position="220"/>
        <end position="295"/>
    </location>
</feature>
<dbReference type="InterPro" id="IPR007110">
    <property type="entry name" value="Ig-like_dom"/>
</dbReference>
<dbReference type="Pfam" id="PF07679">
    <property type="entry name" value="I-set"/>
    <property type="match status" value="4"/>
</dbReference>
<dbReference type="PANTHER" id="PTHR13817:SF151">
    <property type="entry name" value="TITIN"/>
    <property type="match status" value="1"/>
</dbReference>
<dbReference type="InterPro" id="IPR003598">
    <property type="entry name" value="Ig_sub2"/>
</dbReference>
<dbReference type="Ensembl" id="ENSMZET00005025571.1">
    <property type="protein sequence ID" value="ENSMZEP00005024762.1"/>
    <property type="gene ID" value="ENSMZEG00005018498.1"/>
</dbReference>
<dbReference type="GO" id="GO:0055013">
    <property type="term" value="P:cardiac muscle cell development"/>
    <property type="evidence" value="ECO:0007669"/>
    <property type="project" value="UniProtKB-ARBA"/>
</dbReference>
<dbReference type="CDD" id="cd00063">
    <property type="entry name" value="FN3"/>
    <property type="match status" value="2"/>
</dbReference>
<dbReference type="InterPro" id="IPR003599">
    <property type="entry name" value="Ig_sub"/>
</dbReference>
<dbReference type="InterPro" id="IPR036116">
    <property type="entry name" value="FN3_sf"/>
</dbReference>
<dbReference type="Gene3D" id="2.60.40.10">
    <property type="entry name" value="Immunoglobulins"/>
    <property type="match status" value="6"/>
</dbReference>
<dbReference type="FunFam" id="2.60.40.10:FF:000107">
    <property type="entry name" value="Myosin, light chain kinase a"/>
    <property type="match status" value="2"/>
</dbReference>
<keyword evidence="7" id="KW-1185">Reference proteome</keyword>
<evidence type="ECO:0000313" key="7">
    <source>
        <dbReference type="Proteomes" id="UP000265160"/>
    </source>
</evidence>
<dbReference type="SUPFAM" id="SSF49265">
    <property type="entry name" value="Fibronectin type III"/>
    <property type="match status" value="2"/>
</dbReference>
<dbReference type="FunFam" id="2.60.40.10:FF:000986">
    <property type="entry name" value="Titin b"/>
    <property type="match status" value="1"/>
</dbReference>
<organism evidence="6 7">
    <name type="scientific">Maylandia zebra</name>
    <name type="common">zebra mbuna</name>
    <dbReference type="NCBI Taxonomy" id="106582"/>
    <lineage>
        <taxon>Eukaryota</taxon>
        <taxon>Metazoa</taxon>
        <taxon>Chordata</taxon>
        <taxon>Craniata</taxon>
        <taxon>Vertebrata</taxon>
        <taxon>Euteleostomi</taxon>
        <taxon>Actinopterygii</taxon>
        <taxon>Neopterygii</taxon>
        <taxon>Teleostei</taxon>
        <taxon>Neoteleostei</taxon>
        <taxon>Acanthomorphata</taxon>
        <taxon>Ovalentaria</taxon>
        <taxon>Cichlomorphae</taxon>
        <taxon>Cichliformes</taxon>
        <taxon>Cichlidae</taxon>
        <taxon>African cichlids</taxon>
        <taxon>Pseudocrenilabrinae</taxon>
        <taxon>Haplochromini</taxon>
        <taxon>Maylandia</taxon>
        <taxon>Maylandia zebra complex</taxon>
    </lineage>
</organism>
<feature type="region of interest" description="Disordered" evidence="3">
    <location>
        <begin position="480"/>
        <end position="500"/>
    </location>
</feature>
<dbReference type="InterPro" id="IPR036179">
    <property type="entry name" value="Ig-like_dom_sf"/>
</dbReference>
<evidence type="ECO:0000256" key="2">
    <source>
        <dbReference type="ARBA" id="ARBA00023319"/>
    </source>
</evidence>
<protein>
    <recommendedName>
        <fullName evidence="8">Titin</fullName>
    </recommendedName>
</protein>